<keyword evidence="1" id="KW-1133">Transmembrane helix</keyword>
<sequence>MIATHGVRQRVLLVVTAVLLLVVAAALALLSLGQARPLWSQAPAAGDLVLVDSPWVNGWSIALAVAGGLGVVLGLWWLLSLLPRRAKPVEYRFADGSSVSRMDSGVLAQELERSAQDQAGIESARVRLTGSRDKPGMVARFTVRPEEDFEAVRESLVTEVIRPAEAMLGAPLTQVNVEYVGTRPDKVKPNADLELSPERA</sequence>
<dbReference type="EMBL" id="QQXL01000006">
    <property type="protein sequence ID" value="RKW69921.1"/>
    <property type="molecule type" value="Genomic_DNA"/>
</dbReference>
<organism evidence="2 3">
    <name type="scientific">Galactobacter caseinivorans</name>
    <dbReference type="NCBI Taxonomy" id="2676123"/>
    <lineage>
        <taxon>Bacteria</taxon>
        <taxon>Bacillati</taxon>
        <taxon>Actinomycetota</taxon>
        <taxon>Actinomycetes</taxon>
        <taxon>Micrococcales</taxon>
        <taxon>Micrococcaceae</taxon>
        <taxon>Galactobacter</taxon>
    </lineage>
</organism>
<keyword evidence="1" id="KW-0812">Transmembrane</keyword>
<accession>A0A496PHF7</accession>
<gene>
    <name evidence="2" type="ORF">DWQ67_10655</name>
</gene>
<name>A0A496PHF7_9MICC</name>
<protein>
    <recommendedName>
        <fullName evidence="4">Alkaline shock response membrane anchor protein AmaP</fullName>
    </recommendedName>
</protein>
<evidence type="ECO:0000313" key="3">
    <source>
        <dbReference type="Proteomes" id="UP000273119"/>
    </source>
</evidence>
<evidence type="ECO:0000256" key="1">
    <source>
        <dbReference type="SAM" id="Phobius"/>
    </source>
</evidence>
<reference evidence="2 3" key="1">
    <citation type="submission" date="2018-07" db="EMBL/GenBank/DDBJ databases">
        <title>Arthrobacter sp. nov., isolated from raw cow's milk with high bacterial count.</title>
        <authorList>
            <person name="Hahne J."/>
            <person name="Isele D."/>
            <person name="Lipski A."/>
        </authorList>
    </citation>
    <scope>NUCLEOTIDE SEQUENCE [LARGE SCALE GENOMIC DNA]</scope>
    <source>
        <strain evidence="2 3">JZ R-183</strain>
    </source>
</reference>
<evidence type="ECO:0000313" key="2">
    <source>
        <dbReference type="EMBL" id="RKW69921.1"/>
    </source>
</evidence>
<keyword evidence="3" id="KW-1185">Reference proteome</keyword>
<dbReference type="RefSeq" id="WP_121485592.1">
    <property type="nucleotide sequence ID" value="NZ_QQXL01000006.1"/>
</dbReference>
<dbReference type="AlphaFoldDB" id="A0A496PHF7"/>
<comment type="caution">
    <text evidence="2">The sequence shown here is derived from an EMBL/GenBank/DDBJ whole genome shotgun (WGS) entry which is preliminary data.</text>
</comment>
<proteinExistence type="predicted"/>
<keyword evidence="1" id="KW-0472">Membrane</keyword>
<evidence type="ECO:0008006" key="4">
    <source>
        <dbReference type="Google" id="ProtNLM"/>
    </source>
</evidence>
<feature type="transmembrane region" description="Helical" evidence="1">
    <location>
        <begin position="59"/>
        <end position="82"/>
    </location>
</feature>
<dbReference type="Proteomes" id="UP000273119">
    <property type="component" value="Unassembled WGS sequence"/>
</dbReference>